<protein>
    <submittedName>
        <fullName evidence="1">Uncharacterized protein</fullName>
    </submittedName>
</protein>
<dbReference type="HOGENOM" id="CLU_1159449_0_0_5"/>
<reference evidence="1 2" key="1">
    <citation type="submission" date="2014-07" db="EMBL/GenBank/DDBJ databases">
        <title>Comparative genomic insights into amoeba endosymbionts belonging to the families of Holosporaceae and Candidatus Midichloriaceae within Rickettsiales.</title>
        <authorList>
            <person name="Wang Z."/>
            <person name="Wu M."/>
        </authorList>
    </citation>
    <scope>NUCLEOTIDE SEQUENCE [LARGE SCALE GENOMIC DNA]</scope>
    <source>
        <strain evidence="1">PRA3</strain>
    </source>
</reference>
<evidence type="ECO:0000313" key="2">
    <source>
        <dbReference type="Proteomes" id="UP000028926"/>
    </source>
</evidence>
<name>A0A077B2D3_9PROT</name>
<accession>A0A077B2D3</accession>
<dbReference type="AlphaFoldDB" id="A0A077B2D3"/>
<dbReference type="KEGG" id="paca:ID47_11045"/>
<evidence type="ECO:0000313" key="1">
    <source>
        <dbReference type="EMBL" id="AIK97150.1"/>
    </source>
</evidence>
<sequence>MGLFKIWRLIYLFFTIESFKMKKLIRCFLILLMVFVIGNMVTAADRVEIFTDPTKGDSYTVCVSLAIEDSEVSRTKFAKEIQAIYDHHNLKLTYSDDGKFWQLPHLTLVMFEKVKLKNIKAFDGIFEQLKGTKLDFIPESYGFFGRGDQLISMPPSSLTEEAKKLNADILAWVNESLDKSYYRVCRNTLMKNLKPHLSLNTCVNDKNVQGRVRRILGQSLNATVIKLDHVIITSTNEWF</sequence>
<gene>
    <name evidence="1" type="ORF">ID47_11045</name>
</gene>
<organism evidence="1 2">
    <name type="scientific">Candidatus Odyssella acanthamoebae</name>
    <dbReference type="NCBI Taxonomy" id="91604"/>
    <lineage>
        <taxon>Bacteria</taxon>
        <taxon>Pseudomonadati</taxon>
        <taxon>Pseudomonadota</taxon>
        <taxon>Alphaproteobacteria</taxon>
        <taxon>Holosporales</taxon>
        <taxon>Candidatus Paracaedibacteraceae</taxon>
        <taxon>Candidatus Odyssella</taxon>
    </lineage>
</organism>
<dbReference type="EMBL" id="CP008941">
    <property type="protein sequence ID" value="AIK97150.1"/>
    <property type="molecule type" value="Genomic_DNA"/>
</dbReference>
<proteinExistence type="predicted"/>
<dbReference type="Proteomes" id="UP000028926">
    <property type="component" value="Chromosome"/>
</dbReference>
<keyword evidence="2" id="KW-1185">Reference proteome</keyword>